<dbReference type="EC" id="1.13.11.1" evidence="8"/>
<dbReference type="InterPro" id="IPR015889">
    <property type="entry name" value="Intradiol_dOase_core"/>
</dbReference>
<keyword evidence="3" id="KW-0479">Metal-binding</keyword>
<evidence type="ECO:0000259" key="7">
    <source>
        <dbReference type="PROSITE" id="PS00083"/>
    </source>
</evidence>
<keyword evidence="8" id="KW-0614">Plasmid</keyword>
<dbReference type="AlphaFoldDB" id="Q0S020"/>
<dbReference type="InterPro" id="IPR050770">
    <property type="entry name" value="Intradiol_RC_Dioxygenase"/>
</dbReference>
<dbReference type="EMBL" id="CP000432">
    <property type="protein sequence ID" value="ABG99116.1"/>
    <property type="molecule type" value="Genomic_DNA"/>
</dbReference>
<comment type="cofactor">
    <cofactor evidence="1">
        <name>Fe(3+)</name>
        <dbReference type="ChEBI" id="CHEBI:29034"/>
    </cofactor>
</comment>
<sequence>MTAHTSAATTLATPSYTATQLVRERALRAIRANPSPARISELARAAADAIVDVLRRHDVTDAEFHALKSWLISVGDNGEWPLLLDLFVERTITERANADHSATPGSTEGPYYIPGQPQLTSPCMLPMRADEPGTSLILTGCVTATDGSPIAYANLDMWQTDDSGHYSSFTPGIPAGNLRGVVTTDDHGCFEIETILPSPYRIPADGAVGTLFTKAKWNPWRPATIHATVTKLGYFPVTTQLYFDTGAASDSVSDRIDPELVLDVTTGPEGTVRAAYSFVLDAVEP</sequence>
<evidence type="ECO:0000313" key="8">
    <source>
        <dbReference type="EMBL" id="ABG99116.1"/>
    </source>
</evidence>
<reference evidence="9" key="1">
    <citation type="journal article" date="2006" name="Proc. Natl. Acad. Sci. U.S.A.">
        <title>The complete genome of Rhodococcus sp. RHA1 provides insights into a catabolic powerhouse.</title>
        <authorList>
            <person name="McLeod M.P."/>
            <person name="Warren R.L."/>
            <person name="Hsiao W.W.L."/>
            <person name="Araki N."/>
            <person name="Myhre M."/>
            <person name="Fernandes C."/>
            <person name="Miyazawa D."/>
            <person name="Wong W."/>
            <person name="Lillquist A.L."/>
            <person name="Wang D."/>
            <person name="Dosanjh M."/>
            <person name="Hara H."/>
            <person name="Petrescu A."/>
            <person name="Morin R.D."/>
            <person name="Yang G."/>
            <person name="Stott J.M."/>
            <person name="Schein J.E."/>
            <person name="Shin H."/>
            <person name="Smailus D."/>
            <person name="Siddiqui A.S."/>
            <person name="Marra M.A."/>
            <person name="Jones S.J.M."/>
            <person name="Holt R."/>
            <person name="Brinkman F.S.L."/>
            <person name="Miyauchi K."/>
            <person name="Fukuda M."/>
            <person name="Davies J.E."/>
            <person name="Mohn W.W."/>
            <person name="Eltis L.D."/>
        </authorList>
    </citation>
    <scope>NUCLEOTIDE SEQUENCE [LARGE SCALE GENOMIC DNA]</scope>
    <source>
        <strain evidence="9">RHA1</strain>
    </source>
</reference>
<accession>Q0S020</accession>
<keyword evidence="6" id="KW-0408">Iron</keyword>
<evidence type="ECO:0000313" key="9">
    <source>
        <dbReference type="Proteomes" id="UP000008710"/>
    </source>
</evidence>
<dbReference type="Pfam" id="PF04444">
    <property type="entry name" value="Dioxygenase_N"/>
    <property type="match status" value="1"/>
</dbReference>
<comment type="similarity">
    <text evidence="2">Belongs to the intradiol ring-cleavage dioxygenase family.</text>
</comment>
<dbReference type="Gene3D" id="2.60.130.10">
    <property type="entry name" value="Aromatic compound dioxygenase"/>
    <property type="match status" value="1"/>
</dbReference>
<dbReference type="InterPro" id="IPR043029">
    <property type="entry name" value="1_2-CTD_multi_dom"/>
</dbReference>
<geneLocation type="plasmid" evidence="8 9">
    <name>pRHL1</name>
</geneLocation>
<evidence type="ECO:0000256" key="1">
    <source>
        <dbReference type="ARBA" id="ARBA00001965"/>
    </source>
</evidence>
<dbReference type="Gene3D" id="6.10.10.40">
    <property type="entry name" value="Catechol 1,2-dioxygenase multimerisation domain-like"/>
    <property type="match status" value="1"/>
</dbReference>
<dbReference type="GO" id="GO:0009712">
    <property type="term" value="P:catechol-containing compound metabolic process"/>
    <property type="evidence" value="ECO:0007669"/>
    <property type="project" value="InterPro"/>
</dbReference>
<dbReference type="PATRIC" id="fig|101510.16.peg.7413"/>
<dbReference type="Proteomes" id="UP000008710">
    <property type="component" value="Plasmid pRHL1"/>
</dbReference>
<dbReference type="PANTHER" id="PTHR33711:SF10">
    <property type="entry name" value="INTRADIOL RING-CLEAVAGE DIOXYGENASES DOMAIN-CONTAINING PROTEIN"/>
    <property type="match status" value="1"/>
</dbReference>
<evidence type="ECO:0000256" key="4">
    <source>
        <dbReference type="ARBA" id="ARBA00022964"/>
    </source>
</evidence>
<dbReference type="Pfam" id="PF00775">
    <property type="entry name" value="Dioxygenase_C"/>
    <property type="match status" value="1"/>
</dbReference>
<feature type="domain" description="Intradiol ring-cleavage dioxygenases" evidence="7">
    <location>
        <begin position="138"/>
        <end position="166"/>
    </location>
</feature>
<dbReference type="PANTHER" id="PTHR33711">
    <property type="entry name" value="DIOXYGENASE, PUTATIVE (AFU_ORTHOLOGUE AFUA_2G02910)-RELATED"/>
    <property type="match status" value="1"/>
</dbReference>
<organism evidence="8 9">
    <name type="scientific">Rhodococcus jostii (strain RHA1)</name>
    <dbReference type="NCBI Taxonomy" id="101510"/>
    <lineage>
        <taxon>Bacteria</taxon>
        <taxon>Bacillati</taxon>
        <taxon>Actinomycetota</taxon>
        <taxon>Actinomycetes</taxon>
        <taxon>Mycobacteriales</taxon>
        <taxon>Nocardiaceae</taxon>
        <taxon>Rhodococcus</taxon>
    </lineage>
</organism>
<evidence type="ECO:0000256" key="3">
    <source>
        <dbReference type="ARBA" id="ARBA00022723"/>
    </source>
</evidence>
<evidence type="ECO:0000256" key="2">
    <source>
        <dbReference type="ARBA" id="ARBA00007825"/>
    </source>
</evidence>
<dbReference type="GO" id="GO:0008199">
    <property type="term" value="F:ferric iron binding"/>
    <property type="evidence" value="ECO:0007669"/>
    <property type="project" value="InterPro"/>
</dbReference>
<proteinExistence type="inferred from homology"/>
<dbReference type="InterPro" id="IPR000627">
    <property type="entry name" value="Intradiol_dOase_C"/>
</dbReference>
<evidence type="ECO:0000256" key="6">
    <source>
        <dbReference type="ARBA" id="ARBA00023004"/>
    </source>
</evidence>
<protein>
    <submittedName>
        <fullName evidence="8">Catechol 1,2 dioxygenase</fullName>
        <ecNumber evidence="8">1.13.11.1</ecNumber>
    </submittedName>
</protein>
<dbReference type="InterPro" id="IPR007535">
    <property type="entry name" value="Catechol_dOase_N"/>
</dbReference>
<dbReference type="RefSeq" id="WP_011599011.1">
    <property type="nucleotide sequence ID" value="NC_008269.1"/>
</dbReference>
<dbReference type="KEGG" id="rha:RHA1_ro08069"/>
<keyword evidence="4 8" id="KW-0223">Dioxygenase</keyword>
<dbReference type="SUPFAM" id="SSF49482">
    <property type="entry name" value="Aromatic compound dioxygenase"/>
    <property type="match status" value="1"/>
</dbReference>
<dbReference type="HOGENOM" id="CLU_046727_1_0_11"/>
<evidence type="ECO:0000256" key="5">
    <source>
        <dbReference type="ARBA" id="ARBA00023002"/>
    </source>
</evidence>
<dbReference type="GO" id="GO:0018576">
    <property type="term" value="F:catechol 1,2-dioxygenase activity"/>
    <property type="evidence" value="ECO:0007669"/>
    <property type="project" value="UniProtKB-EC"/>
</dbReference>
<name>Q0S020_RHOJR</name>
<dbReference type="PROSITE" id="PS00083">
    <property type="entry name" value="INTRADIOL_DIOXYGENAS"/>
    <property type="match status" value="1"/>
</dbReference>
<keyword evidence="5 8" id="KW-0560">Oxidoreductase</keyword>
<gene>
    <name evidence="8" type="ordered locus">RHA1_ro08069</name>
</gene>
<dbReference type="OrthoDB" id="9800887at2"/>